<dbReference type="Proteomes" id="UP000807025">
    <property type="component" value="Unassembled WGS sequence"/>
</dbReference>
<organism evidence="1 2">
    <name type="scientific">Pleurotus eryngii</name>
    <name type="common">Boletus of the steppes</name>
    <dbReference type="NCBI Taxonomy" id="5323"/>
    <lineage>
        <taxon>Eukaryota</taxon>
        <taxon>Fungi</taxon>
        <taxon>Dikarya</taxon>
        <taxon>Basidiomycota</taxon>
        <taxon>Agaricomycotina</taxon>
        <taxon>Agaricomycetes</taxon>
        <taxon>Agaricomycetidae</taxon>
        <taxon>Agaricales</taxon>
        <taxon>Pleurotineae</taxon>
        <taxon>Pleurotaceae</taxon>
        <taxon>Pleurotus</taxon>
    </lineage>
</organism>
<protein>
    <submittedName>
        <fullName evidence="1">Uncharacterized protein</fullName>
    </submittedName>
</protein>
<sequence length="169" mass="19368">MSMPLGHEIASLSLQDEGLLNLIDEPLKHDAAATFIMVANSLDILDLRHTDDCCRKLLQRQLFKCHWEIRAWVLDLYREDNRVLLALCSILTHTLLAYMEGVSGIDRYLCDSMHLANRCIKFSTGLSDTVTKLYDWLSSILDKALWAMEKTTRLLYGQLYITSPYAQAK</sequence>
<gene>
    <name evidence="1" type="ORF">BDN71DRAFT_1435594</name>
</gene>
<reference evidence="1" key="1">
    <citation type="submission" date="2020-11" db="EMBL/GenBank/DDBJ databases">
        <authorList>
            <consortium name="DOE Joint Genome Institute"/>
            <person name="Ahrendt S."/>
            <person name="Riley R."/>
            <person name="Andreopoulos W."/>
            <person name="Labutti K."/>
            <person name="Pangilinan J."/>
            <person name="Ruiz-Duenas F.J."/>
            <person name="Barrasa J.M."/>
            <person name="Sanchez-Garcia M."/>
            <person name="Camarero S."/>
            <person name="Miyauchi S."/>
            <person name="Serrano A."/>
            <person name="Linde D."/>
            <person name="Babiker R."/>
            <person name="Drula E."/>
            <person name="Ayuso-Fernandez I."/>
            <person name="Pacheco R."/>
            <person name="Padilla G."/>
            <person name="Ferreira P."/>
            <person name="Barriuso J."/>
            <person name="Kellner H."/>
            <person name="Castanera R."/>
            <person name="Alfaro M."/>
            <person name="Ramirez L."/>
            <person name="Pisabarro A.G."/>
            <person name="Kuo A."/>
            <person name="Tritt A."/>
            <person name="Lipzen A."/>
            <person name="He G."/>
            <person name="Yan M."/>
            <person name="Ng V."/>
            <person name="Cullen D."/>
            <person name="Martin F."/>
            <person name="Rosso M.-N."/>
            <person name="Henrissat B."/>
            <person name="Hibbett D."/>
            <person name="Martinez A.T."/>
            <person name="Grigoriev I.V."/>
        </authorList>
    </citation>
    <scope>NUCLEOTIDE SEQUENCE</scope>
    <source>
        <strain evidence="1">ATCC 90797</strain>
    </source>
</reference>
<dbReference type="OrthoDB" id="10491452at2759"/>
<evidence type="ECO:0000313" key="2">
    <source>
        <dbReference type="Proteomes" id="UP000807025"/>
    </source>
</evidence>
<accession>A0A9P6D307</accession>
<dbReference type="AlphaFoldDB" id="A0A9P6D307"/>
<name>A0A9P6D307_PLEER</name>
<dbReference type="EMBL" id="MU154681">
    <property type="protein sequence ID" value="KAF9489142.1"/>
    <property type="molecule type" value="Genomic_DNA"/>
</dbReference>
<proteinExistence type="predicted"/>
<keyword evidence="2" id="KW-1185">Reference proteome</keyword>
<evidence type="ECO:0000313" key="1">
    <source>
        <dbReference type="EMBL" id="KAF9489142.1"/>
    </source>
</evidence>
<comment type="caution">
    <text evidence="1">The sequence shown here is derived from an EMBL/GenBank/DDBJ whole genome shotgun (WGS) entry which is preliminary data.</text>
</comment>